<accession>A0A8S9KE35</accession>
<comment type="caution">
    <text evidence="1">The sequence shown here is derived from an EMBL/GenBank/DDBJ whole genome shotgun (WGS) entry which is preliminary data.</text>
</comment>
<proteinExistence type="predicted"/>
<protein>
    <submittedName>
        <fullName evidence="1">Uncharacterized protein</fullName>
    </submittedName>
</protein>
<sequence>MWSHRYLTLPSRVPNSSRQDARCLWNSMKLSSDCGREGIRTAEGSSSAAASHVKWRSQDGSRLGLHCSLELIRSTRKGRVWRYAEQIQSKRLNTLSHPGELQKVPFRGVLELLRWMRVHQTNLMTRVTVSPGSCDGSSMVSLGGWKGRLFALIDRKVLKLGLNHIEQEGIRSTDLIGKSGSLSPPSTLQRSSQTVDGAITSTRLSHIHISCS</sequence>
<dbReference type="AlphaFoldDB" id="A0A8S9KE35"/>
<evidence type="ECO:0000313" key="1">
    <source>
        <dbReference type="EMBL" id="KAF2593430.1"/>
    </source>
</evidence>
<organism evidence="1">
    <name type="scientific">Brassica cretica</name>
    <name type="common">Mustard</name>
    <dbReference type="NCBI Taxonomy" id="69181"/>
    <lineage>
        <taxon>Eukaryota</taxon>
        <taxon>Viridiplantae</taxon>
        <taxon>Streptophyta</taxon>
        <taxon>Embryophyta</taxon>
        <taxon>Tracheophyta</taxon>
        <taxon>Spermatophyta</taxon>
        <taxon>Magnoliopsida</taxon>
        <taxon>eudicotyledons</taxon>
        <taxon>Gunneridae</taxon>
        <taxon>Pentapetalae</taxon>
        <taxon>rosids</taxon>
        <taxon>malvids</taxon>
        <taxon>Brassicales</taxon>
        <taxon>Brassicaceae</taxon>
        <taxon>Brassiceae</taxon>
        <taxon>Brassica</taxon>
    </lineage>
</organism>
<reference evidence="1" key="1">
    <citation type="submission" date="2019-12" db="EMBL/GenBank/DDBJ databases">
        <title>Genome sequencing and annotation of Brassica cretica.</title>
        <authorList>
            <person name="Studholme D.J."/>
            <person name="Sarris P.F."/>
        </authorList>
    </citation>
    <scope>NUCLEOTIDE SEQUENCE</scope>
    <source>
        <strain evidence="1">PFS-102/07</strain>
        <tissue evidence="1">Leaf</tissue>
    </source>
</reference>
<dbReference type="EMBL" id="QGKY02000164">
    <property type="protein sequence ID" value="KAF2593430.1"/>
    <property type="molecule type" value="Genomic_DNA"/>
</dbReference>
<name>A0A8S9KE35_BRACR</name>
<gene>
    <name evidence="1" type="ORF">F2Q70_00043690</name>
</gene>